<dbReference type="EMBL" id="JAYXUG010000013">
    <property type="protein sequence ID" value="MEC6833008.1"/>
    <property type="molecule type" value="Genomic_DNA"/>
</dbReference>
<name>A0ABU6LCI1_9GAMM</name>
<dbReference type="Proteomes" id="UP001306119">
    <property type="component" value="Unassembled WGS sequence"/>
</dbReference>
<dbReference type="RefSeq" id="WP_327775308.1">
    <property type="nucleotide sequence ID" value="NZ_JAYXUG010000013.1"/>
</dbReference>
<keyword evidence="2" id="KW-1185">Reference proteome</keyword>
<gene>
    <name evidence="1" type="ORF">VXS06_14670</name>
</gene>
<organism evidence="1 2">
    <name type="scientific">Photobacterium toruni</name>
    <dbReference type="NCBI Taxonomy" id="1935446"/>
    <lineage>
        <taxon>Bacteria</taxon>
        <taxon>Pseudomonadati</taxon>
        <taxon>Pseudomonadota</taxon>
        <taxon>Gammaproteobacteria</taxon>
        <taxon>Vibrionales</taxon>
        <taxon>Vibrionaceae</taxon>
        <taxon>Photobacterium</taxon>
    </lineage>
</organism>
<proteinExistence type="predicted"/>
<accession>A0ABU6LCI1</accession>
<evidence type="ECO:0000313" key="2">
    <source>
        <dbReference type="Proteomes" id="UP001306119"/>
    </source>
</evidence>
<comment type="caution">
    <text evidence="1">The sequence shown here is derived from an EMBL/GenBank/DDBJ whole genome shotgun (WGS) entry which is preliminary data.</text>
</comment>
<evidence type="ECO:0000313" key="1">
    <source>
        <dbReference type="EMBL" id="MEC6833008.1"/>
    </source>
</evidence>
<protein>
    <submittedName>
        <fullName evidence="1">Uncharacterized protein</fullName>
    </submittedName>
</protein>
<sequence>MKRNRFYLVSPHSNVGSNVSFHAIDGNGYTTDLDKCHTFTHAEIQKKVDDGHIRHSNQQGIPLSADHVDELAVWHVDMQYLNPDDDSYPTKTDINDEYVVVNKNTGYDGNDVAFVGPFIGPSFDYSRRSIFSGNDINNLRNDGDLDSRHIVYPKSLTDRIARRTFQERNINRRKMIQGAGIIGVRKPRELSRPTSGKTRWNCPTCGKINWQYNPYDFDGCSDRFCESN</sequence>
<reference evidence="1 2" key="1">
    <citation type="submission" date="2024-01" db="EMBL/GenBank/DDBJ databases">
        <title>Active colonisers of the gastrointestinal tract of Atlantic salmon farmed in a warm water region.</title>
        <authorList>
            <person name="Bowman J.P."/>
        </authorList>
    </citation>
    <scope>NUCLEOTIDE SEQUENCE [LARGE SCALE GENOMIC DNA]</scope>
    <source>
        <strain evidence="1 2">S3MW1</strain>
    </source>
</reference>